<dbReference type="SUPFAM" id="SSF56784">
    <property type="entry name" value="HAD-like"/>
    <property type="match status" value="1"/>
</dbReference>
<dbReference type="InterPro" id="IPR036412">
    <property type="entry name" value="HAD-like_sf"/>
</dbReference>
<dbReference type="eggNOG" id="COG1011">
    <property type="taxonomic scope" value="Bacteria"/>
</dbReference>
<keyword evidence="2" id="KW-1185">Reference proteome</keyword>
<dbReference type="AlphaFoldDB" id="D1PVD6"/>
<dbReference type="GO" id="GO:0016787">
    <property type="term" value="F:hydrolase activity"/>
    <property type="evidence" value="ECO:0007669"/>
    <property type="project" value="UniProtKB-KW"/>
</dbReference>
<dbReference type="EMBL" id="ACKS01000036">
    <property type="protein sequence ID" value="EFA44653.1"/>
    <property type="molecule type" value="Genomic_DNA"/>
</dbReference>
<dbReference type="InterPro" id="IPR023214">
    <property type="entry name" value="HAD_sf"/>
</dbReference>
<comment type="caution">
    <text evidence="1">The sequence shown here is derived from an EMBL/GenBank/DDBJ whole genome shotgun (WGS) entry which is preliminary data.</text>
</comment>
<dbReference type="NCBIfam" id="TIGR01509">
    <property type="entry name" value="HAD-SF-IA-v3"/>
    <property type="match status" value="1"/>
</dbReference>
<reference evidence="1 2" key="1">
    <citation type="submission" date="2009-10" db="EMBL/GenBank/DDBJ databases">
        <authorList>
            <person name="Qin X."/>
            <person name="Bachman B."/>
            <person name="Battles P."/>
            <person name="Bell A."/>
            <person name="Bess C."/>
            <person name="Bickham C."/>
            <person name="Chaboub L."/>
            <person name="Chen D."/>
            <person name="Coyle M."/>
            <person name="Deiros D.R."/>
            <person name="Dinh H."/>
            <person name="Forbes L."/>
            <person name="Fowler G."/>
            <person name="Francisco L."/>
            <person name="Fu Q."/>
            <person name="Gubbala S."/>
            <person name="Hale W."/>
            <person name="Han Y."/>
            <person name="Hemphill L."/>
            <person name="Highlander S.K."/>
            <person name="Hirani K."/>
            <person name="Hogues M."/>
            <person name="Jackson L."/>
            <person name="Jakkamsetti A."/>
            <person name="Javaid M."/>
            <person name="Jiang H."/>
            <person name="Korchina V."/>
            <person name="Kovar C."/>
            <person name="Lara F."/>
            <person name="Lee S."/>
            <person name="Mata R."/>
            <person name="Mathew T."/>
            <person name="Moen C."/>
            <person name="Morales K."/>
            <person name="Munidasa M."/>
            <person name="Nazareth L."/>
            <person name="Ngo R."/>
            <person name="Nguyen L."/>
            <person name="Okwuonu G."/>
            <person name="Ongeri F."/>
            <person name="Patil S."/>
            <person name="Petrosino J."/>
            <person name="Pham C."/>
            <person name="Pham P."/>
            <person name="Pu L.-L."/>
            <person name="Puazo M."/>
            <person name="Raj R."/>
            <person name="Reid J."/>
            <person name="Rouhana J."/>
            <person name="Saada N."/>
            <person name="Shang Y."/>
            <person name="Simmons D."/>
            <person name="Thornton R."/>
            <person name="Warren J."/>
            <person name="Weissenberger G."/>
            <person name="Zhang J."/>
            <person name="Zhang L."/>
            <person name="Zhou C."/>
            <person name="Zhu D."/>
            <person name="Muzny D."/>
            <person name="Worley K."/>
            <person name="Gibbs R."/>
        </authorList>
    </citation>
    <scope>NUCLEOTIDE SEQUENCE [LARGE SCALE GENOMIC DNA]</scope>
    <source>
        <strain evidence="1 2">DSM 17361</strain>
    </source>
</reference>
<dbReference type="CDD" id="cd02603">
    <property type="entry name" value="HAD_sEH-N_like"/>
    <property type="match status" value="1"/>
</dbReference>
<organism evidence="1 2">
    <name type="scientific">Hallella bergensis DSM 17361</name>
    <dbReference type="NCBI Taxonomy" id="585502"/>
    <lineage>
        <taxon>Bacteria</taxon>
        <taxon>Pseudomonadati</taxon>
        <taxon>Bacteroidota</taxon>
        <taxon>Bacteroidia</taxon>
        <taxon>Bacteroidales</taxon>
        <taxon>Prevotellaceae</taxon>
        <taxon>Hallella</taxon>
    </lineage>
</organism>
<dbReference type="InterPro" id="IPR006439">
    <property type="entry name" value="HAD-SF_hydro_IA"/>
</dbReference>
<dbReference type="OrthoDB" id="9797415at2"/>
<dbReference type="Proteomes" id="UP000003160">
    <property type="component" value="Unassembled WGS sequence"/>
</dbReference>
<name>D1PVD6_9BACT</name>
<dbReference type="RefSeq" id="WP_007173035.1">
    <property type="nucleotide sequence ID" value="NZ_GG704780.1"/>
</dbReference>
<dbReference type="PANTHER" id="PTHR43611:SF3">
    <property type="entry name" value="FLAVIN MONONUCLEOTIDE HYDROLASE 1, CHLOROPLATIC"/>
    <property type="match status" value="1"/>
</dbReference>
<dbReference type="SFLD" id="SFLDS00003">
    <property type="entry name" value="Haloacid_Dehalogenase"/>
    <property type="match status" value="1"/>
</dbReference>
<gene>
    <name evidence="1" type="ORF">HMPREF0645_0921</name>
</gene>
<dbReference type="InterPro" id="IPR023198">
    <property type="entry name" value="PGP-like_dom2"/>
</dbReference>
<dbReference type="PANTHER" id="PTHR43611">
    <property type="entry name" value="ALPHA-D-GLUCOSE 1-PHOSPHATE PHOSPHATASE"/>
    <property type="match status" value="1"/>
</dbReference>
<dbReference type="HOGENOM" id="CLU_045011_9_5_10"/>
<keyword evidence="1" id="KW-0378">Hydrolase</keyword>
<evidence type="ECO:0000313" key="2">
    <source>
        <dbReference type="Proteomes" id="UP000003160"/>
    </source>
</evidence>
<dbReference type="Gene3D" id="3.40.50.1000">
    <property type="entry name" value="HAD superfamily/HAD-like"/>
    <property type="match status" value="1"/>
</dbReference>
<dbReference type="Pfam" id="PF00702">
    <property type="entry name" value="Hydrolase"/>
    <property type="match status" value="1"/>
</dbReference>
<dbReference type="SFLD" id="SFLDG01129">
    <property type="entry name" value="C1.5:_HAD__Beta-PGM__Phosphata"/>
    <property type="match status" value="1"/>
</dbReference>
<proteinExistence type="predicted"/>
<accession>D1PVD6</accession>
<evidence type="ECO:0000313" key="1">
    <source>
        <dbReference type="EMBL" id="EFA44653.1"/>
    </source>
</evidence>
<protein>
    <submittedName>
        <fullName evidence="1">HAD hydrolase, family IA, variant 3</fullName>
    </submittedName>
</protein>
<dbReference type="Gene3D" id="1.10.150.240">
    <property type="entry name" value="Putative phosphatase, domain 2"/>
    <property type="match status" value="1"/>
</dbReference>
<dbReference type="PRINTS" id="PR00413">
    <property type="entry name" value="HADHALOGNASE"/>
</dbReference>
<sequence length="210" mass="24105">MVKTIAFDLGGVIITIDNDEPVRRFKELGVADAEQLLNPYVQSGFFGDLEHGKIDEEEFRAQLSQHAGRELTWEQCQYAWKGYVAEVQQCNLDIMTKLRSMGFRIILASNTNGFMQAWADSEAFSPDKHPISYYCDRMYRSHEMKEMKPSDRFFRYILTHERTAPSDILFIDDSARNCAAASQLGMHTFCPHNGSDWTGTLLDMLENNKV</sequence>